<evidence type="ECO:0000256" key="7">
    <source>
        <dbReference type="PROSITE-ProRule" id="PRU00042"/>
    </source>
</evidence>
<keyword evidence="2" id="KW-0479">Metal-binding</keyword>
<sequence>MFSDYNFVPDHSPALSTPYLDPTVDTPFTPPYFASDTISPYLAFASFNNTPILKQDVCLAGYLNQEDTAVEFSGDPTQLLIDKSKTPQLLPLVNFFSEPSTSGLFPPLDSSQESSKVVHQEQALDEFSELMHLSTPLSDTQDKPKKRGRKRMEERKKTKAYECPYCDHVSKRRYNLSTHIKTHDKNRVKAFECSQCFKRFDRRHDRDRHLATVHRTDRSFACKTCSVRFSRRDALDRHVEQQHDD</sequence>
<keyword evidence="4 7" id="KW-0863">Zinc-finger</keyword>
<evidence type="ECO:0000259" key="9">
    <source>
        <dbReference type="PROSITE" id="PS50157"/>
    </source>
</evidence>
<proteinExistence type="predicted"/>
<keyword evidence="6" id="KW-0539">Nucleus</keyword>
<evidence type="ECO:0000256" key="1">
    <source>
        <dbReference type="ARBA" id="ARBA00004123"/>
    </source>
</evidence>
<evidence type="ECO:0000256" key="3">
    <source>
        <dbReference type="ARBA" id="ARBA00022737"/>
    </source>
</evidence>
<dbReference type="GO" id="GO:0000978">
    <property type="term" value="F:RNA polymerase II cis-regulatory region sequence-specific DNA binding"/>
    <property type="evidence" value="ECO:0007669"/>
    <property type="project" value="TreeGrafter"/>
</dbReference>
<evidence type="ECO:0000256" key="6">
    <source>
        <dbReference type="ARBA" id="ARBA00023242"/>
    </source>
</evidence>
<dbReference type="PROSITE" id="PS00028">
    <property type="entry name" value="ZINC_FINGER_C2H2_1"/>
    <property type="match status" value="2"/>
</dbReference>
<evidence type="ECO:0000256" key="8">
    <source>
        <dbReference type="SAM" id="MobiDB-lite"/>
    </source>
</evidence>
<evidence type="ECO:0000313" key="11">
    <source>
        <dbReference type="Proteomes" id="UP000717996"/>
    </source>
</evidence>
<keyword evidence="5" id="KW-0862">Zinc</keyword>
<feature type="region of interest" description="Disordered" evidence="8">
    <location>
        <begin position="135"/>
        <end position="156"/>
    </location>
</feature>
<dbReference type="GO" id="GO:0000981">
    <property type="term" value="F:DNA-binding transcription factor activity, RNA polymerase II-specific"/>
    <property type="evidence" value="ECO:0007669"/>
    <property type="project" value="TreeGrafter"/>
</dbReference>
<evidence type="ECO:0000256" key="2">
    <source>
        <dbReference type="ARBA" id="ARBA00022723"/>
    </source>
</evidence>
<dbReference type="Gene3D" id="3.30.160.60">
    <property type="entry name" value="Classic Zinc Finger"/>
    <property type="match status" value="2"/>
</dbReference>
<feature type="domain" description="C2H2-type" evidence="9">
    <location>
        <begin position="191"/>
        <end position="219"/>
    </location>
</feature>
<dbReference type="PANTHER" id="PTHR24388">
    <property type="entry name" value="ZINC FINGER PROTEIN"/>
    <property type="match status" value="1"/>
</dbReference>
<dbReference type="InterPro" id="IPR050527">
    <property type="entry name" value="Snail/Krueppel_Znf"/>
</dbReference>
<comment type="subcellular location">
    <subcellularLocation>
        <location evidence="1">Nucleus</location>
    </subcellularLocation>
</comment>
<evidence type="ECO:0000313" key="10">
    <source>
        <dbReference type="EMBL" id="KAG1535076.1"/>
    </source>
</evidence>
<dbReference type="OrthoDB" id="8117402at2759"/>
<accession>A0A9P6XYP0</accession>
<dbReference type="InterPro" id="IPR036236">
    <property type="entry name" value="Znf_C2H2_sf"/>
</dbReference>
<dbReference type="Proteomes" id="UP000717996">
    <property type="component" value="Unassembled WGS sequence"/>
</dbReference>
<dbReference type="OMA" id="NCLHEGC"/>
<dbReference type="PANTHER" id="PTHR24388:SF54">
    <property type="entry name" value="PROTEIN ESCARGOT"/>
    <property type="match status" value="1"/>
</dbReference>
<evidence type="ECO:0000256" key="5">
    <source>
        <dbReference type="ARBA" id="ARBA00022833"/>
    </source>
</evidence>
<evidence type="ECO:0000256" key="4">
    <source>
        <dbReference type="ARBA" id="ARBA00022771"/>
    </source>
</evidence>
<keyword evidence="3" id="KW-0677">Repeat</keyword>
<dbReference type="InterPro" id="IPR013087">
    <property type="entry name" value="Znf_C2H2_type"/>
</dbReference>
<feature type="domain" description="C2H2-type" evidence="9">
    <location>
        <begin position="161"/>
        <end position="188"/>
    </location>
</feature>
<dbReference type="SMART" id="SM00355">
    <property type="entry name" value="ZnF_C2H2"/>
    <property type="match status" value="3"/>
</dbReference>
<name>A0A9P6XYP0_RHIOR</name>
<comment type="caution">
    <text evidence="10">The sequence shown here is derived from an EMBL/GenBank/DDBJ whole genome shotgun (WGS) entry which is preliminary data.</text>
</comment>
<reference evidence="10" key="1">
    <citation type="journal article" date="2020" name="Microb. Genom.">
        <title>Genetic diversity of clinical and environmental Mucorales isolates obtained from an investigation of mucormycosis cases among solid organ transplant recipients.</title>
        <authorList>
            <person name="Nguyen M.H."/>
            <person name="Kaul D."/>
            <person name="Muto C."/>
            <person name="Cheng S.J."/>
            <person name="Richter R.A."/>
            <person name="Bruno V.M."/>
            <person name="Liu G."/>
            <person name="Beyhan S."/>
            <person name="Sundermann A.J."/>
            <person name="Mounaud S."/>
            <person name="Pasculle A.W."/>
            <person name="Nierman W.C."/>
            <person name="Driscoll E."/>
            <person name="Cumbie R."/>
            <person name="Clancy C.J."/>
            <person name="Dupont C.L."/>
        </authorList>
    </citation>
    <scope>NUCLEOTIDE SEQUENCE</scope>
    <source>
        <strain evidence="10">GL16</strain>
    </source>
</reference>
<dbReference type="PROSITE" id="PS50157">
    <property type="entry name" value="ZINC_FINGER_C2H2_2"/>
    <property type="match status" value="3"/>
</dbReference>
<dbReference type="EMBL" id="JAANIT010002960">
    <property type="protein sequence ID" value="KAG1535076.1"/>
    <property type="molecule type" value="Genomic_DNA"/>
</dbReference>
<dbReference type="SUPFAM" id="SSF57667">
    <property type="entry name" value="beta-beta-alpha zinc fingers"/>
    <property type="match status" value="2"/>
</dbReference>
<dbReference type="Pfam" id="PF00096">
    <property type="entry name" value="zf-C2H2"/>
    <property type="match status" value="1"/>
</dbReference>
<protein>
    <recommendedName>
        <fullName evidence="9">C2H2-type domain-containing protein</fullName>
    </recommendedName>
</protein>
<organism evidence="10 11">
    <name type="scientific">Rhizopus oryzae</name>
    <name type="common">Mucormycosis agent</name>
    <name type="synonym">Rhizopus arrhizus var. delemar</name>
    <dbReference type="NCBI Taxonomy" id="64495"/>
    <lineage>
        <taxon>Eukaryota</taxon>
        <taxon>Fungi</taxon>
        <taxon>Fungi incertae sedis</taxon>
        <taxon>Mucoromycota</taxon>
        <taxon>Mucoromycotina</taxon>
        <taxon>Mucoromycetes</taxon>
        <taxon>Mucorales</taxon>
        <taxon>Mucorineae</taxon>
        <taxon>Rhizopodaceae</taxon>
        <taxon>Rhizopus</taxon>
    </lineage>
</organism>
<feature type="domain" description="C2H2-type" evidence="9">
    <location>
        <begin position="220"/>
        <end position="245"/>
    </location>
</feature>
<dbReference type="AlphaFoldDB" id="A0A9P6XYP0"/>
<dbReference type="GO" id="GO:0008270">
    <property type="term" value="F:zinc ion binding"/>
    <property type="evidence" value="ECO:0007669"/>
    <property type="project" value="UniProtKB-KW"/>
</dbReference>
<gene>
    <name evidence="10" type="ORF">G6F51_011732</name>
</gene>
<dbReference type="GO" id="GO:0005634">
    <property type="term" value="C:nucleus"/>
    <property type="evidence" value="ECO:0007669"/>
    <property type="project" value="UniProtKB-SubCell"/>
</dbReference>